<evidence type="ECO:0000259" key="2">
    <source>
        <dbReference type="Pfam" id="PF13422"/>
    </source>
</evidence>
<protein>
    <submittedName>
        <fullName evidence="3">Kelch repeats-containing protein</fullName>
    </submittedName>
</protein>
<evidence type="ECO:0000313" key="3">
    <source>
        <dbReference type="EMBL" id="OII74898.1"/>
    </source>
</evidence>
<dbReference type="GeneID" id="39979821"/>
<organism evidence="3 4">
    <name type="scientific">Cryptosporidium ubiquitum</name>
    <dbReference type="NCBI Taxonomy" id="857276"/>
    <lineage>
        <taxon>Eukaryota</taxon>
        <taxon>Sar</taxon>
        <taxon>Alveolata</taxon>
        <taxon>Apicomplexa</taxon>
        <taxon>Conoidasida</taxon>
        <taxon>Coccidia</taxon>
        <taxon>Eucoccidiorida</taxon>
        <taxon>Eimeriorina</taxon>
        <taxon>Cryptosporidiidae</taxon>
        <taxon>Cryptosporidium</taxon>
    </lineage>
</organism>
<dbReference type="PANTHER" id="PTHR46063">
    <property type="entry name" value="KELCH DOMAIN-CONTAINING PROTEIN"/>
    <property type="match status" value="1"/>
</dbReference>
<dbReference type="InterPro" id="IPR052588">
    <property type="entry name" value="Kelch_domain_protein"/>
</dbReference>
<feature type="compositionally biased region" description="Basic and acidic residues" evidence="1">
    <location>
        <begin position="8"/>
        <end position="22"/>
    </location>
</feature>
<accession>A0A1J4MKV3</accession>
<dbReference type="Pfam" id="PF13422">
    <property type="entry name" value="DUF4110"/>
    <property type="match status" value="1"/>
</dbReference>
<feature type="region of interest" description="Disordered" evidence="1">
    <location>
        <begin position="1"/>
        <end position="26"/>
    </location>
</feature>
<feature type="compositionally biased region" description="Low complexity" evidence="1">
    <location>
        <begin position="528"/>
        <end position="541"/>
    </location>
</feature>
<dbReference type="SUPFAM" id="SSF117281">
    <property type="entry name" value="Kelch motif"/>
    <property type="match status" value="3"/>
</dbReference>
<dbReference type="RefSeq" id="XP_028876043.1">
    <property type="nucleotide sequence ID" value="XM_029020042.1"/>
</dbReference>
<evidence type="ECO:0000256" key="1">
    <source>
        <dbReference type="SAM" id="MobiDB-lite"/>
    </source>
</evidence>
<dbReference type="OrthoDB" id="4447at2759"/>
<comment type="caution">
    <text evidence="3">The sequence shown here is derived from an EMBL/GenBank/DDBJ whole genome shotgun (WGS) entry which is preliminary data.</text>
</comment>
<feature type="domain" description="DUF4110" evidence="2">
    <location>
        <begin position="579"/>
        <end position="653"/>
    </location>
</feature>
<dbReference type="InterPro" id="IPR025183">
    <property type="entry name" value="DUF4110"/>
</dbReference>
<evidence type="ECO:0000313" key="4">
    <source>
        <dbReference type="Proteomes" id="UP000186176"/>
    </source>
</evidence>
<dbReference type="AlphaFoldDB" id="A0A1J4MKV3"/>
<gene>
    <name evidence="3" type="ORF">cubi_03029</name>
</gene>
<dbReference type="InterPro" id="IPR015915">
    <property type="entry name" value="Kelch-typ_b-propeller"/>
</dbReference>
<feature type="region of interest" description="Disordered" evidence="1">
    <location>
        <begin position="522"/>
        <end position="541"/>
    </location>
</feature>
<name>A0A1J4MKV3_9CRYT</name>
<dbReference type="PANTHER" id="PTHR46063:SF1">
    <property type="entry name" value="KELCH DOMAIN-CONTAINING PROTEIN 4"/>
    <property type="match status" value="1"/>
</dbReference>
<dbReference type="EMBL" id="LRBP01000008">
    <property type="protein sequence ID" value="OII74898.1"/>
    <property type="molecule type" value="Genomic_DNA"/>
</dbReference>
<dbReference type="Pfam" id="PF24681">
    <property type="entry name" value="Kelch_KLHDC2_KLHL20_DRC7"/>
    <property type="match status" value="1"/>
</dbReference>
<reference evidence="3 4" key="1">
    <citation type="submission" date="2016-10" db="EMBL/GenBank/DDBJ databases">
        <title>Reductive evolution of mitochondrial metabolism and differential evolution of invasion-related proteins in Cryptosporidium.</title>
        <authorList>
            <person name="Liu S."/>
            <person name="Roellig D.M."/>
            <person name="Guo Y."/>
            <person name="Li N."/>
            <person name="Frace M.A."/>
            <person name="Tang K."/>
            <person name="Zhang L."/>
            <person name="Feng Y."/>
            <person name="Xiao L."/>
        </authorList>
    </citation>
    <scope>NUCLEOTIDE SEQUENCE [LARGE SCALE GENOMIC DNA]</scope>
    <source>
        <strain evidence="3">39726</strain>
    </source>
</reference>
<dbReference type="VEuPathDB" id="CryptoDB:cubi_03029"/>
<dbReference type="Gene3D" id="2.120.10.80">
    <property type="entry name" value="Kelch-type beta propeller"/>
    <property type="match status" value="2"/>
</dbReference>
<sequence>MSKKKKSDVKLKKAEEKKEKQLSKSQNRYLKELKREGVEEILKTVENFDLNSRSDDLEIQCSIIQSERPTPRISSSYNIHPISGELIIFGGEYYDGKEAKCFHDLYKWNIDKNEWKQVVISNNKLSSNYSGGPKPRCSHQAVIFNECLYIHGGEYSTENQFYHFRDLWRLNLKNYTWQEIKTTGLSPTPRSGHRMVVWRHFFVVFGGFHDTVRETRYFNDIHILDTKTLHWVRIDSSKYESCPSPRSGVQMVLCSNSDRIFIYGGYSKIRDNSKNSVGKTHSDCWFLDMKPFLSEGKLPTWERVSKKGTPPSARSGSTIIGYKNQCIIFGGVFDQDDELGLNLNSTFYNDLYIFEINNRRWYEIELSNSKTKLESHGDNQSKMNDSNLFEDVESPKKDELCNINHLDNFDLSEKLSNTKNKLSKVITEQSSSNSIISNDNKLIDTKVNYFGKYSEIILIDSPLPRINCGMFLRGNFVYIYGGLFESGKKTITLDDCWCFNILKKDEWVCVLPLSMKSQEWADSDSNTESDLSSECPSSSTENYYLGEESDISEFEHELNETEQSELSKKAVEEVIKKYHLDDSNKTPFLGESMRDFFMRTKAYWVNLVMSEETGVIMSEKDVSRNAFGLAQERVEKIKTYMNLVGKFEDNQTKCEN</sequence>
<keyword evidence="4" id="KW-1185">Reference proteome</keyword>
<proteinExistence type="predicted"/>
<dbReference type="Proteomes" id="UP000186176">
    <property type="component" value="Unassembled WGS sequence"/>
</dbReference>